<dbReference type="PANTHER" id="PTHR31151:SF0">
    <property type="entry name" value="PROLINE-TRNA LIGASE (DUF1680)"/>
    <property type="match status" value="1"/>
</dbReference>
<feature type="domain" description="Non-reducing end beta-L-arabinofuranosidase-like GH127 middle" evidence="3">
    <location>
        <begin position="385"/>
        <end position="476"/>
    </location>
</feature>
<dbReference type="EMBL" id="BMCM01000005">
    <property type="protein sequence ID" value="GGD86226.1"/>
    <property type="molecule type" value="Genomic_DNA"/>
</dbReference>
<dbReference type="RefSeq" id="WP_188437512.1">
    <property type="nucleotide sequence ID" value="NZ_BMCM01000005.1"/>
</dbReference>
<accession>A0ABQ1S163</accession>
<comment type="caution">
    <text evidence="4">The sequence shown here is derived from an EMBL/GenBank/DDBJ whole genome shotgun (WGS) entry which is preliminary data.</text>
</comment>
<protein>
    <recommendedName>
        <fullName evidence="6">Beta-L-arabinofuranosidase (Glycosyl hydrolase family 127)</fullName>
    </recommendedName>
</protein>
<organism evidence="4 5">
    <name type="scientific">Microbacterium murale</name>
    <dbReference type="NCBI Taxonomy" id="1081040"/>
    <lineage>
        <taxon>Bacteria</taxon>
        <taxon>Bacillati</taxon>
        <taxon>Actinomycetota</taxon>
        <taxon>Actinomycetes</taxon>
        <taxon>Micrococcales</taxon>
        <taxon>Microbacteriaceae</taxon>
        <taxon>Microbacterium</taxon>
    </lineage>
</organism>
<dbReference type="Proteomes" id="UP000629365">
    <property type="component" value="Unassembled WGS sequence"/>
</dbReference>
<evidence type="ECO:0000259" key="2">
    <source>
        <dbReference type="Pfam" id="PF07944"/>
    </source>
</evidence>
<evidence type="ECO:0000259" key="3">
    <source>
        <dbReference type="Pfam" id="PF20736"/>
    </source>
</evidence>
<keyword evidence="5" id="KW-1185">Reference proteome</keyword>
<sequence>MSDRPSAALAELPLGAVRPSGWLVRQLRLQADNITGRLEDIWPDVGVTSAWKGGDGEDWERGPYYLDGLVPLAWVLDDSDLKSRAMPWIEWMLSSQTGDGQFGPSTSDDWWPRMVALKALTQYADATGDERVEGFIERYARYQLENLPARPLISWGAVRGADNALSIWWLHDRRPSDELRRLALLLEEQTVDWHRALTTDLPEGKVHRFQHVTHGPNVAMGLRAEAAWYLSDGDAARAVRPIEQIEQLRLLHGQAHGWFSGDEWLGGTEATQGIETCQVVESMFSAATNLRVFGDATWGDELELLAFNHLPACSDPEMRGHQYLQQPNQIAATVARRGWSYSTDDANIFGLEPHFGCCTANLHQGWPKFVRSLWLADGDRLVAVSYAPCTVAATWGGREIRVDVETDYPFEEEVRLRIRTGASGTVDGALALRIPAWCDDPSLTAAGEPFELRPREGFADVHREWSDGDELVLRLPQRIRTIDRPRGAVAVRLGPLVMSLSPGENWLSVPAAPGIGEWHVTRRTNWNLGLVVDGPRGRESWRTGRGAVGALPFHRSAPPVSIDVMAGQIPSWADDGADASPPPQSPDPSWVVVEPNRLVPYGSARLRITELPVLALRGEGSEE</sequence>
<dbReference type="InterPro" id="IPR012878">
    <property type="entry name" value="Beta-AFase-like_GH127_cat"/>
</dbReference>
<name>A0ABQ1S163_9MICO</name>
<feature type="region of interest" description="Disordered" evidence="1">
    <location>
        <begin position="571"/>
        <end position="591"/>
    </location>
</feature>
<feature type="domain" description="Non-reducing end beta-L-arabinofuranosidase-like GH127 catalytic" evidence="2">
    <location>
        <begin position="224"/>
        <end position="369"/>
    </location>
</feature>
<dbReference type="InterPro" id="IPR049046">
    <property type="entry name" value="Beta-AFase-like_GH127_middle"/>
</dbReference>
<dbReference type="PANTHER" id="PTHR31151">
    <property type="entry name" value="PROLINE-TRNA LIGASE (DUF1680)"/>
    <property type="match status" value="1"/>
</dbReference>
<evidence type="ECO:0008006" key="6">
    <source>
        <dbReference type="Google" id="ProtNLM"/>
    </source>
</evidence>
<reference evidence="5" key="1">
    <citation type="journal article" date="2019" name="Int. J. Syst. Evol. Microbiol.">
        <title>The Global Catalogue of Microorganisms (GCM) 10K type strain sequencing project: providing services to taxonomists for standard genome sequencing and annotation.</title>
        <authorList>
            <consortium name="The Broad Institute Genomics Platform"/>
            <consortium name="The Broad Institute Genome Sequencing Center for Infectious Disease"/>
            <person name="Wu L."/>
            <person name="Ma J."/>
        </authorList>
    </citation>
    <scope>NUCLEOTIDE SEQUENCE [LARGE SCALE GENOMIC DNA]</scope>
    <source>
        <strain evidence="5">CCM 7640</strain>
    </source>
</reference>
<evidence type="ECO:0000313" key="5">
    <source>
        <dbReference type="Proteomes" id="UP000629365"/>
    </source>
</evidence>
<dbReference type="Pfam" id="PF07944">
    <property type="entry name" value="Beta-AFase-like_GH127_cat"/>
    <property type="match status" value="1"/>
</dbReference>
<evidence type="ECO:0000313" key="4">
    <source>
        <dbReference type="EMBL" id="GGD86226.1"/>
    </source>
</evidence>
<dbReference type="Pfam" id="PF20736">
    <property type="entry name" value="Glyco_hydro127M"/>
    <property type="match status" value="1"/>
</dbReference>
<dbReference type="InterPro" id="IPR008928">
    <property type="entry name" value="6-hairpin_glycosidase_sf"/>
</dbReference>
<evidence type="ECO:0000256" key="1">
    <source>
        <dbReference type="SAM" id="MobiDB-lite"/>
    </source>
</evidence>
<gene>
    <name evidence="4" type="ORF">GCM10007269_31390</name>
</gene>
<proteinExistence type="predicted"/>
<dbReference type="SUPFAM" id="SSF48208">
    <property type="entry name" value="Six-hairpin glycosidases"/>
    <property type="match status" value="1"/>
</dbReference>